<evidence type="ECO:0000313" key="1">
    <source>
        <dbReference type="EMBL" id="EJJ03644.1"/>
    </source>
</evidence>
<dbReference type="PATRIC" id="fig|1160718.3.peg.5669"/>
<dbReference type="RefSeq" id="WP_006607107.1">
    <property type="nucleotide sequence ID" value="NZ_CP072931.1"/>
</dbReference>
<accession>J1RH23</accession>
<evidence type="ECO:0000313" key="3">
    <source>
        <dbReference type="Proteomes" id="UP000009036"/>
    </source>
</evidence>
<reference evidence="1" key="1">
    <citation type="journal article" date="2012" name="J. Bacteriol.">
        <title>Genome Sequence of Streptomyces auratus Strain AGR0001, a Phoslactomycin-Producing Actinomycete.</title>
        <authorList>
            <person name="Han X."/>
            <person name="Li M."/>
            <person name="Ding Z."/>
            <person name="Zhao J."/>
            <person name="Ji K."/>
            <person name="Wen M."/>
            <person name="Lu T."/>
        </authorList>
    </citation>
    <scope>NUCLEOTIDE SEQUENCE [LARGE SCALE GENOMIC DNA]</scope>
    <source>
        <strain evidence="1">AGR0001</strain>
    </source>
</reference>
<proteinExistence type="predicted"/>
<dbReference type="EMBL" id="AJGV01000175">
    <property type="protein sequence ID" value="EJJ03644.1"/>
    <property type="molecule type" value="Genomic_DNA"/>
</dbReference>
<protein>
    <submittedName>
        <fullName evidence="1">Uncharacterized protein</fullName>
    </submittedName>
</protein>
<dbReference type="KEGG" id="sauh:SU9_000265"/>
<organism evidence="1">
    <name type="scientific">Streptomyces auratus AGR0001</name>
    <dbReference type="NCBI Taxonomy" id="1160718"/>
    <lineage>
        <taxon>Bacteria</taxon>
        <taxon>Bacillati</taxon>
        <taxon>Actinomycetota</taxon>
        <taxon>Actinomycetes</taxon>
        <taxon>Kitasatosporales</taxon>
        <taxon>Streptomycetaceae</taxon>
        <taxon>Streptomyces</taxon>
    </lineage>
</organism>
<dbReference type="HOGENOM" id="CLU_2755975_0_0_11"/>
<evidence type="ECO:0000313" key="2">
    <source>
        <dbReference type="EMBL" id="QTZ90076.1"/>
    </source>
</evidence>
<dbReference type="Proteomes" id="UP000009036">
    <property type="component" value="Chromosome"/>
</dbReference>
<dbReference type="AlphaFoldDB" id="J1RH23"/>
<gene>
    <name evidence="2" type="ORF">SU9_000265</name>
    <name evidence="1" type="ORF">SU9_28004</name>
</gene>
<reference evidence="2" key="2">
    <citation type="submission" date="2021-04" db="EMBL/GenBank/DDBJ databases">
        <authorList>
            <person name="Wen M.-L."/>
            <person name="Han X.-L."/>
            <person name="Xiong J."/>
        </authorList>
    </citation>
    <scope>NUCLEOTIDE SEQUENCE</scope>
    <source>
        <strain evidence="2">AGR0001</strain>
    </source>
</reference>
<keyword evidence="3" id="KW-1185">Reference proteome</keyword>
<sequence>MVRFQAGTALRHQQRSLDGEFSSTVRGLDPIAASPGLKNRRIFTELRTALARATQLLPALLAQTKLEVAR</sequence>
<dbReference type="EMBL" id="CP072931">
    <property type="protein sequence ID" value="QTZ90076.1"/>
    <property type="molecule type" value="Genomic_DNA"/>
</dbReference>
<dbReference type="STRING" id="1160718.SU9_28004"/>
<name>J1RH23_9ACTN</name>